<keyword evidence="3 6" id="KW-1015">Disulfide bond</keyword>
<reference evidence="10" key="1">
    <citation type="journal article" date="2021" name="Genome Biol. Evol.">
        <title>A High-Quality Reference Genome for a Parasitic Bivalve with Doubly Uniparental Inheritance (Bivalvia: Unionida).</title>
        <authorList>
            <person name="Smith C.H."/>
        </authorList>
    </citation>
    <scope>NUCLEOTIDE SEQUENCE</scope>
    <source>
        <strain evidence="10">CHS0354</strain>
    </source>
</reference>
<evidence type="ECO:0000259" key="9">
    <source>
        <dbReference type="SMART" id="SM00085"/>
    </source>
</evidence>
<accession>A0AAE0S221</accession>
<feature type="active site" evidence="4">
    <location>
        <position position="93"/>
    </location>
</feature>
<feature type="disulfide bond" evidence="6">
    <location>
        <begin position="73"/>
        <end position="90"/>
    </location>
</feature>
<feature type="binding site" evidence="5">
    <location>
        <position position="94"/>
    </location>
    <ligand>
        <name>Ca(2+)</name>
        <dbReference type="ChEBI" id="CHEBI:29108"/>
    </ligand>
</feature>
<dbReference type="InterPro" id="IPR001211">
    <property type="entry name" value="PLA2"/>
</dbReference>
<organism evidence="10 11">
    <name type="scientific">Potamilus streckersoni</name>
    <dbReference type="NCBI Taxonomy" id="2493646"/>
    <lineage>
        <taxon>Eukaryota</taxon>
        <taxon>Metazoa</taxon>
        <taxon>Spiralia</taxon>
        <taxon>Lophotrochozoa</taxon>
        <taxon>Mollusca</taxon>
        <taxon>Bivalvia</taxon>
        <taxon>Autobranchia</taxon>
        <taxon>Heteroconchia</taxon>
        <taxon>Palaeoheterodonta</taxon>
        <taxon>Unionida</taxon>
        <taxon>Unionoidea</taxon>
        <taxon>Unionidae</taxon>
        <taxon>Ambleminae</taxon>
        <taxon>Lampsilini</taxon>
        <taxon>Potamilus</taxon>
    </lineage>
</organism>
<keyword evidence="5" id="KW-0479">Metal-binding</keyword>
<evidence type="ECO:0000256" key="8">
    <source>
        <dbReference type="RuleBase" id="RU361236"/>
    </source>
</evidence>
<evidence type="ECO:0000313" key="10">
    <source>
        <dbReference type="EMBL" id="KAK3583957.1"/>
    </source>
</evidence>
<dbReference type="Pfam" id="PF00068">
    <property type="entry name" value="Phospholip_A2_1"/>
    <property type="match status" value="1"/>
</dbReference>
<dbReference type="GO" id="GO:0005509">
    <property type="term" value="F:calcium ion binding"/>
    <property type="evidence" value="ECO:0007669"/>
    <property type="project" value="InterPro"/>
</dbReference>
<dbReference type="Gene3D" id="1.20.90.10">
    <property type="entry name" value="Phospholipase A2 domain"/>
    <property type="match status" value="1"/>
</dbReference>
<dbReference type="GO" id="GO:0047498">
    <property type="term" value="F:calcium-dependent phospholipase A2 activity"/>
    <property type="evidence" value="ECO:0007669"/>
    <property type="project" value="TreeGrafter"/>
</dbReference>
<evidence type="ECO:0000256" key="2">
    <source>
        <dbReference type="ARBA" id="ARBA00022525"/>
    </source>
</evidence>
<dbReference type="EMBL" id="JAEAOA010001970">
    <property type="protein sequence ID" value="KAK3583957.1"/>
    <property type="molecule type" value="Genomic_DNA"/>
</dbReference>
<comment type="similarity">
    <text evidence="7">Belongs to the phospholipase A2 family.</text>
</comment>
<evidence type="ECO:0000256" key="4">
    <source>
        <dbReference type="PIRSR" id="PIRSR601211-1"/>
    </source>
</evidence>
<dbReference type="GO" id="GO:0016042">
    <property type="term" value="P:lipid catabolic process"/>
    <property type="evidence" value="ECO:0007669"/>
    <property type="project" value="InterPro"/>
</dbReference>
<dbReference type="GO" id="GO:0050482">
    <property type="term" value="P:arachidonate secretion"/>
    <property type="evidence" value="ECO:0007669"/>
    <property type="project" value="InterPro"/>
</dbReference>
<dbReference type="PRINTS" id="PR00389">
    <property type="entry name" value="PHPHLIPASEA2"/>
</dbReference>
<feature type="binding site" evidence="5">
    <location>
        <position position="72"/>
    </location>
    <ligand>
        <name>Ca(2+)</name>
        <dbReference type="ChEBI" id="CHEBI:29108"/>
    </ligand>
</feature>
<feature type="disulfide bond" evidence="6">
    <location>
        <begin position="89"/>
        <end position="145"/>
    </location>
</feature>
<dbReference type="GO" id="GO:0006644">
    <property type="term" value="P:phospholipid metabolic process"/>
    <property type="evidence" value="ECO:0007669"/>
    <property type="project" value="InterPro"/>
</dbReference>
<comment type="cofactor">
    <cofactor evidence="5">
        <name>Ca(2+)</name>
        <dbReference type="ChEBI" id="CHEBI:29108"/>
    </cofactor>
    <text evidence="5">Binds 1 Ca(2+) ion per subunit.</text>
</comment>
<dbReference type="InterPro" id="IPR033113">
    <property type="entry name" value="PLA2_histidine"/>
</dbReference>
<protein>
    <recommendedName>
        <fullName evidence="8">Phospholipase A2</fullName>
        <ecNumber evidence="8">3.1.1.4</ecNumber>
    </recommendedName>
</protein>
<feature type="domain" description="Phospholipase A2-like central" evidence="9">
    <location>
        <begin position="47"/>
        <end position="164"/>
    </location>
</feature>
<dbReference type="PROSITE" id="PS00119">
    <property type="entry name" value="PA2_ASP"/>
    <property type="match status" value="1"/>
</dbReference>
<feature type="binding site" evidence="5">
    <location>
        <position position="74"/>
    </location>
    <ligand>
        <name>Ca(2+)</name>
        <dbReference type="ChEBI" id="CHEBI:29108"/>
    </ligand>
</feature>
<comment type="catalytic activity">
    <reaction evidence="8">
        <text>a 1,2-diacyl-sn-glycero-3-phosphocholine + H2O = a 1-acyl-sn-glycero-3-phosphocholine + a fatty acid + H(+)</text>
        <dbReference type="Rhea" id="RHEA:15801"/>
        <dbReference type="ChEBI" id="CHEBI:15377"/>
        <dbReference type="ChEBI" id="CHEBI:15378"/>
        <dbReference type="ChEBI" id="CHEBI:28868"/>
        <dbReference type="ChEBI" id="CHEBI:57643"/>
        <dbReference type="ChEBI" id="CHEBI:58168"/>
        <dbReference type="EC" id="3.1.1.4"/>
    </reaction>
</comment>
<dbReference type="GO" id="GO:0005543">
    <property type="term" value="F:phospholipid binding"/>
    <property type="evidence" value="ECO:0007669"/>
    <property type="project" value="TreeGrafter"/>
</dbReference>
<name>A0AAE0S221_9BIVA</name>
<reference evidence="10" key="3">
    <citation type="submission" date="2023-05" db="EMBL/GenBank/DDBJ databases">
        <authorList>
            <person name="Smith C.H."/>
        </authorList>
    </citation>
    <scope>NUCLEOTIDE SEQUENCE</scope>
    <source>
        <strain evidence="10">CHS0354</strain>
        <tissue evidence="10">Mantle</tissue>
    </source>
</reference>
<evidence type="ECO:0000256" key="5">
    <source>
        <dbReference type="PIRSR" id="PIRSR601211-2"/>
    </source>
</evidence>
<feature type="active site" evidence="4">
    <location>
        <position position="139"/>
    </location>
</feature>
<dbReference type="InterPro" id="IPR036444">
    <property type="entry name" value="PLipase_A2_dom_sf"/>
</dbReference>
<proteinExistence type="inferred from homology"/>
<evidence type="ECO:0000256" key="3">
    <source>
        <dbReference type="ARBA" id="ARBA00023157"/>
    </source>
</evidence>
<feature type="disulfide bond" evidence="6">
    <location>
        <begin position="125"/>
        <end position="136"/>
    </location>
</feature>
<evidence type="ECO:0000256" key="1">
    <source>
        <dbReference type="ARBA" id="ARBA00004613"/>
    </source>
</evidence>
<comment type="subcellular location">
    <subcellularLocation>
        <location evidence="1 8">Secreted</location>
    </subcellularLocation>
</comment>
<keyword evidence="8" id="KW-0378">Hydrolase</keyword>
<dbReference type="GO" id="GO:0005576">
    <property type="term" value="C:extracellular region"/>
    <property type="evidence" value="ECO:0007669"/>
    <property type="project" value="UniProtKB-SubCell"/>
</dbReference>
<dbReference type="AlphaFoldDB" id="A0AAE0S221"/>
<keyword evidence="5 8" id="KW-0106">Calcium</keyword>
<dbReference type="SMART" id="SM00085">
    <property type="entry name" value="PA2c"/>
    <property type="match status" value="1"/>
</dbReference>
<evidence type="ECO:0000256" key="6">
    <source>
        <dbReference type="PIRSR" id="PIRSR601211-3"/>
    </source>
</evidence>
<dbReference type="InterPro" id="IPR033112">
    <property type="entry name" value="PLA2_Asp_AS"/>
</dbReference>
<dbReference type="CDD" id="cd00125">
    <property type="entry name" value="PLA2c"/>
    <property type="match status" value="1"/>
</dbReference>
<dbReference type="EC" id="3.1.1.4" evidence="8"/>
<dbReference type="PROSITE" id="PS00118">
    <property type="entry name" value="PA2_HIS"/>
    <property type="match status" value="1"/>
</dbReference>
<comment type="caution">
    <text evidence="10">The sequence shown here is derived from an EMBL/GenBank/DDBJ whole genome shotgun (WGS) entry which is preliminary data.</text>
</comment>
<dbReference type="PANTHER" id="PTHR11716:SF100">
    <property type="entry name" value="PHOSPHOLIPASE A2"/>
    <property type="match status" value="1"/>
</dbReference>
<keyword evidence="2 8" id="KW-0964">Secreted</keyword>
<keyword evidence="8" id="KW-0443">Lipid metabolism</keyword>
<dbReference type="Proteomes" id="UP001195483">
    <property type="component" value="Unassembled WGS sequence"/>
</dbReference>
<evidence type="ECO:0000313" key="11">
    <source>
        <dbReference type="Proteomes" id="UP001195483"/>
    </source>
</evidence>
<dbReference type="InterPro" id="IPR016090">
    <property type="entry name" value="PLA2-like_dom"/>
</dbReference>
<feature type="binding site" evidence="5">
    <location>
        <position position="76"/>
    </location>
    <ligand>
        <name>Ca(2+)</name>
        <dbReference type="ChEBI" id="CHEBI:29108"/>
    </ligand>
</feature>
<gene>
    <name evidence="10" type="ORF">CHS0354_033751</name>
</gene>
<keyword evidence="11" id="KW-1185">Reference proteome</keyword>
<evidence type="ECO:0000256" key="7">
    <source>
        <dbReference type="RuleBase" id="RU003654"/>
    </source>
</evidence>
<reference evidence="10" key="2">
    <citation type="journal article" date="2021" name="Genome Biol. Evol.">
        <title>Developing a high-quality reference genome for a parasitic bivalve with doubly uniparental inheritance (Bivalvia: Unionida).</title>
        <authorList>
            <person name="Smith C.H."/>
        </authorList>
    </citation>
    <scope>NUCLEOTIDE SEQUENCE</scope>
    <source>
        <strain evidence="10">CHS0354</strain>
        <tissue evidence="10">Mantle</tissue>
    </source>
</reference>
<sequence length="164" mass="19106">MANYTNARSFKNQCLPTSMMRICGTVWTLLTIFAGFKVEGHGVHRRNVIQMCNMVNYYTNRTCLDFDRYGCFCGYGQEGRKPLDDVDECCKVHDDCYGEVRCSFWSGLVVGYQYDCNQLSRECECSDKDQCARSVCQCDLKFSECLQRAKYNHTYKGYDKRLCY</sequence>
<dbReference type="SUPFAM" id="SSF48619">
    <property type="entry name" value="Phospholipase A2, PLA2"/>
    <property type="match status" value="1"/>
</dbReference>
<dbReference type="PANTHER" id="PTHR11716">
    <property type="entry name" value="PHOSPHOLIPASE A2 FAMILY MEMBER"/>
    <property type="match status" value="1"/>
</dbReference>
<feature type="disulfide bond" evidence="6">
    <location>
        <begin position="96"/>
        <end position="138"/>
    </location>
</feature>